<organism evidence="1 2">
    <name type="scientific">Athelia psychrophila</name>
    <dbReference type="NCBI Taxonomy" id="1759441"/>
    <lineage>
        <taxon>Eukaryota</taxon>
        <taxon>Fungi</taxon>
        <taxon>Dikarya</taxon>
        <taxon>Basidiomycota</taxon>
        <taxon>Agaricomycotina</taxon>
        <taxon>Agaricomycetes</taxon>
        <taxon>Agaricomycetidae</taxon>
        <taxon>Atheliales</taxon>
        <taxon>Atheliaceae</taxon>
        <taxon>Athelia</taxon>
    </lineage>
</organism>
<evidence type="ECO:0000313" key="1">
    <source>
        <dbReference type="EMBL" id="KZP21807.1"/>
    </source>
</evidence>
<gene>
    <name evidence="1" type="ORF">FIBSPDRAFT_1019235</name>
</gene>
<evidence type="ECO:0000313" key="2">
    <source>
        <dbReference type="Proteomes" id="UP000076532"/>
    </source>
</evidence>
<sequence>MFSQGHLQITAVSRRLYFARSAIITVDLRAFVIVWSSAVAGLRSMFGDIVPADSTLVPSGAPPCPHADQSGMHNQRTYLAAFDLGTCSNSRGGKARLGLPRRFAILFSYVDWPGLAPVFVSFAPRTWRRGYQNLAVLPAFAYFERASIAVARRGW</sequence>
<protein>
    <submittedName>
        <fullName evidence="1">Uncharacterized protein</fullName>
    </submittedName>
</protein>
<proteinExistence type="predicted"/>
<reference evidence="1 2" key="1">
    <citation type="journal article" date="2016" name="Mol. Biol. Evol.">
        <title>Comparative Genomics of Early-Diverging Mushroom-Forming Fungi Provides Insights into the Origins of Lignocellulose Decay Capabilities.</title>
        <authorList>
            <person name="Nagy L.G."/>
            <person name="Riley R."/>
            <person name="Tritt A."/>
            <person name="Adam C."/>
            <person name="Daum C."/>
            <person name="Floudas D."/>
            <person name="Sun H."/>
            <person name="Yadav J.S."/>
            <person name="Pangilinan J."/>
            <person name="Larsson K.H."/>
            <person name="Matsuura K."/>
            <person name="Barry K."/>
            <person name="Labutti K."/>
            <person name="Kuo R."/>
            <person name="Ohm R.A."/>
            <person name="Bhattacharya S.S."/>
            <person name="Shirouzu T."/>
            <person name="Yoshinaga Y."/>
            <person name="Martin F.M."/>
            <person name="Grigoriev I.V."/>
            <person name="Hibbett D.S."/>
        </authorList>
    </citation>
    <scope>NUCLEOTIDE SEQUENCE [LARGE SCALE GENOMIC DNA]</scope>
    <source>
        <strain evidence="1 2">CBS 109695</strain>
    </source>
</reference>
<name>A0A166KDZ3_9AGAM</name>
<dbReference type="EMBL" id="KV417544">
    <property type="protein sequence ID" value="KZP21807.1"/>
    <property type="molecule type" value="Genomic_DNA"/>
</dbReference>
<dbReference type="AlphaFoldDB" id="A0A166KDZ3"/>
<keyword evidence="2" id="KW-1185">Reference proteome</keyword>
<dbReference type="Proteomes" id="UP000076532">
    <property type="component" value="Unassembled WGS sequence"/>
</dbReference>
<accession>A0A166KDZ3</accession>